<keyword evidence="1" id="KW-0812">Transmembrane</keyword>
<feature type="transmembrane region" description="Helical" evidence="1">
    <location>
        <begin position="242"/>
        <end position="265"/>
    </location>
</feature>
<sequence>MLGKLMKYELKACGRTFLPLYGAILLMSVIAGLSMNMGIFQISGLATIVLFGLFVALGVLTIMITIQRFRRNLLDDEGYLMFTLPVTSKELIFSKYSVALIYTILSSIVSVLSFIIIVLIQSIDSISFSDLWYDLSRSLSELSPVQDILIYTVILAFILYTIFILTLYLSVSMGQLPIFNKHRNIVAFISFFVINIVVGKLYELVSMLFRGSLEDYFVNISISESSDLNVLLSEFGNMISPIFIYNIVIHVIFAVILFFGITYILDKKLNLE</sequence>
<evidence type="ECO:0000313" key="3">
    <source>
        <dbReference type="Proteomes" id="UP000609849"/>
    </source>
</evidence>
<organism evidence="2 3">
    <name type="scientific">Romboutsia faecis</name>
    <dbReference type="NCBI Taxonomy" id="2764597"/>
    <lineage>
        <taxon>Bacteria</taxon>
        <taxon>Bacillati</taxon>
        <taxon>Bacillota</taxon>
        <taxon>Clostridia</taxon>
        <taxon>Peptostreptococcales</taxon>
        <taxon>Peptostreptococcaceae</taxon>
        <taxon>Romboutsia</taxon>
    </lineage>
</organism>
<feature type="transmembrane region" description="Helical" evidence="1">
    <location>
        <begin position="39"/>
        <end position="64"/>
    </location>
</feature>
<name>A0ABR7JTC8_9FIRM</name>
<reference evidence="2 3" key="1">
    <citation type="submission" date="2020-08" db="EMBL/GenBank/DDBJ databases">
        <authorList>
            <person name="Liu C."/>
            <person name="Sun Q."/>
        </authorList>
    </citation>
    <scope>NUCLEOTIDE SEQUENCE [LARGE SCALE GENOMIC DNA]</scope>
    <source>
        <strain evidence="2 3">NSJ-18</strain>
    </source>
</reference>
<keyword evidence="1" id="KW-0472">Membrane</keyword>
<feature type="transmembrane region" description="Helical" evidence="1">
    <location>
        <begin position="148"/>
        <end position="171"/>
    </location>
</feature>
<feature type="transmembrane region" description="Helical" evidence="1">
    <location>
        <begin position="12"/>
        <end position="33"/>
    </location>
</feature>
<protein>
    <submittedName>
        <fullName evidence="2">ABC transporter permease</fullName>
    </submittedName>
</protein>
<evidence type="ECO:0000313" key="2">
    <source>
        <dbReference type="EMBL" id="MBC5997881.1"/>
    </source>
</evidence>
<keyword evidence="3" id="KW-1185">Reference proteome</keyword>
<feature type="transmembrane region" description="Helical" evidence="1">
    <location>
        <begin position="99"/>
        <end position="123"/>
    </location>
</feature>
<proteinExistence type="predicted"/>
<dbReference type="RefSeq" id="WP_153972569.1">
    <property type="nucleotide sequence ID" value="NZ_JACRWE010000008.1"/>
</dbReference>
<dbReference type="EMBL" id="JACRWE010000008">
    <property type="protein sequence ID" value="MBC5997881.1"/>
    <property type="molecule type" value="Genomic_DNA"/>
</dbReference>
<keyword evidence="1" id="KW-1133">Transmembrane helix</keyword>
<accession>A0ABR7JTC8</accession>
<evidence type="ECO:0000256" key="1">
    <source>
        <dbReference type="SAM" id="Phobius"/>
    </source>
</evidence>
<dbReference type="Proteomes" id="UP000609849">
    <property type="component" value="Unassembled WGS sequence"/>
</dbReference>
<feature type="transmembrane region" description="Helical" evidence="1">
    <location>
        <begin position="183"/>
        <end position="202"/>
    </location>
</feature>
<gene>
    <name evidence="2" type="ORF">H8923_14050</name>
</gene>
<comment type="caution">
    <text evidence="2">The sequence shown here is derived from an EMBL/GenBank/DDBJ whole genome shotgun (WGS) entry which is preliminary data.</text>
</comment>